<proteinExistence type="inferred from homology"/>
<dbReference type="CDD" id="cd06261">
    <property type="entry name" value="TM_PBP2"/>
    <property type="match status" value="1"/>
</dbReference>
<sequence length="357" mass="37145">MTDSTRADQRPAGTGDDTGARRGVPASSSGPEAPISAPEAPAADEPKKVVRAGDRVFQSLATGSGIFIVALIAAVGIFLLLRAFPSLQANQVSFLFSRVWDTSDPNNLKFGITDLAWVTVASSLVALVIAMPVSCGIALFLTQYAPRSLARPFAYIVDLLAAVPSVVYGLWGVVALAPVLNPVATWLNTNLGWVPIFADGNVPANSGANIFTAGIVLAVMILPTITGVTREVFQRTPTAHIEGAQALGATRWEVVRTTVWPFGRNGFIGGSMLGLGRALGETVALTIILSGVNIGPNFSVFDAGATFASKIALGSAEFVNDMQVGAYISAGLVLFVLTFAVNAIARWIESASGKGKA</sequence>
<dbReference type="GO" id="GO:0005315">
    <property type="term" value="F:phosphate transmembrane transporter activity"/>
    <property type="evidence" value="ECO:0007669"/>
    <property type="project" value="InterPro"/>
</dbReference>
<comment type="similarity">
    <text evidence="2 10">Belongs to the binding-protein-dependent transport system permease family. CysTW subfamily.</text>
</comment>
<dbReference type="InterPro" id="IPR000515">
    <property type="entry name" value="MetI-like"/>
</dbReference>
<dbReference type="PANTHER" id="PTHR30425:SF1">
    <property type="entry name" value="PHOSPHATE TRANSPORT SYSTEM PERMEASE PROTEIN PSTC"/>
    <property type="match status" value="1"/>
</dbReference>
<feature type="transmembrane region" description="Helical" evidence="9">
    <location>
        <begin position="324"/>
        <end position="348"/>
    </location>
</feature>
<dbReference type="GO" id="GO:0006817">
    <property type="term" value="P:phosphate ion transport"/>
    <property type="evidence" value="ECO:0007669"/>
    <property type="project" value="UniProtKB-KW"/>
</dbReference>
<dbReference type="PANTHER" id="PTHR30425">
    <property type="entry name" value="PHOSPHATE TRANSPORT SYSTEM PERMEASE PROTEIN PST"/>
    <property type="match status" value="1"/>
</dbReference>
<feature type="compositionally biased region" description="Low complexity" evidence="11">
    <location>
        <begin position="25"/>
        <end position="43"/>
    </location>
</feature>
<comment type="caution">
    <text evidence="13">The sequence shown here is derived from an EMBL/GenBank/DDBJ whole genome shotgun (WGS) entry which is preliminary data.</text>
</comment>
<evidence type="ECO:0000256" key="9">
    <source>
        <dbReference type="RuleBase" id="RU363032"/>
    </source>
</evidence>
<keyword evidence="5 10" id="KW-0592">Phosphate transport</keyword>
<evidence type="ECO:0000256" key="10">
    <source>
        <dbReference type="RuleBase" id="RU363054"/>
    </source>
</evidence>
<dbReference type="InterPro" id="IPR051124">
    <property type="entry name" value="Phosphate_Transport_Permease"/>
</dbReference>
<organism evidence="13 14">
    <name type="scientific">Saccharopolyspora gloriosae</name>
    <dbReference type="NCBI Taxonomy" id="455344"/>
    <lineage>
        <taxon>Bacteria</taxon>
        <taxon>Bacillati</taxon>
        <taxon>Actinomycetota</taxon>
        <taxon>Actinomycetes</taxon>
        <taxon>Pseudonocardiales</taxon>
        <taxon>Pseudonocardiaceae</taxon>
        <taxon>Saccharopolyspora</taxon>
    </lineage>
</organism>
<keyword evidence="6 9" id="KW-0812">Transmembrane</keyword>
<reference evidence="13 14" key="1">
    <citation type="submission" date="2020-08" db="EMBL/GenBank/DDBJ databases">
        <title>Sequencing the genomes of 1000 actinobacteria strains.</title>
        <authorList>
            <person name="Klenk H.-P."/>
        </authorList>
    </citation>
    <scope>NUCLEOTIDE SEQUENCE [LARGE SCALE GENOMIC DNA]</scope>
    <source>
        <strain evidence="13 14">DSM 45582</strain>
    </source>
</reference>
<keyword evidence="3 9" id="KW-0813">Transport</keyword>
<feature type="transmembrane region" description="Helical" evidence="9">
    <location>
        <begin position="56"/>
        <end position="81"/>
    </location>
</feature>
<accession>A0A840NJQ9</accession>
<feature type="region of interest" description="Disordered" evidence="11">
    <location>
        <begin position="1"/>
        <end position="46"/>
    </location>
</feature>
<comment type="function">
    <text evidence="10">Part of the binding-protein-dependent transport system for phosphate; probably responsible for the translocation of the substrate across the membrane.</text>
</comment>
<evidence type="ECO:0000256" key="1">
    <source>
        <dbReference type="ARBA" id="ARBA00004651"/>
    </source>
</evidence>
<keyword evidence="4 10" id="KW-1003">Cell membrane</keyword>
<dbReference type="SUPFAM" id="SSF161098">
    <property type="entry name" value="MetI-like"/>
    <property type="match status" value="1"/>
</dbReference>
<name>A0A840NJQ9_9PSEU</name>
<protein>
    <recommendedName>
        <fullName evidence="10">Phosphate transport system permease protein</fullName>
    </recommendedName>
</protein>
<feature type="domain" description="ABC transmembrane type-1" evidence="12">
    <location>
        <begin position="116"/>
        <end position="345"/>
    </location>
</feature>
<dbReference type="AlphaFoldDB" id="A0A840NJQ9"/>
<dbReference type="InterPro" id="IPR011864">
    <property type="entry name" value="Phosphate_PstC"/>
</dbReference>
<feature type="transmembrane region" description="Helical" evidence="9">
    <location>
        <begin position="115"/>
        <end position="141"/>
    </location>
</feature>
<keyword evidence="8 9" id="KW-0472">Membrane</keyword>
<evidence type="ECO:0000256" key="6">
    <source>
        <dbReference type="ARBA" id="ARBA00022692"/>
    </source>
</evidence>
<evidence type="ECO:0000256" key="5">
    <source>
        <dbReference type="ARBA" id="ARBA00022592"/>
    </source>
</evidence>
<evidence type="ECO:0000256" key="3">
    <source>
        <dbReference type="ARBA" id="ARBA00022448"/>
    </source>
</evidence>
<dbReference type="GO" id="GO:0005886">
    <property type="term" value="C:plasma membrane"/>
    <property type="evidence" value="ECO:0007669"/>
    <property type="project" value="UniProtKB-SubCell"/>
</dbReference>
<keyword evidence="7 9" id="KW-1133">Transmembrane helix</keyword>
<dbReference type="InterPro" id="IPR035906">
    <property type="entry name" value="MetI-like_sf"/>
</dbReference>
<dbReference type="NCBIfam" id="TIGR02138">
    <property type="entry name" value="phosphate_pstC"/>
    <property type="match status" value="1"/>
</dbReference>
<evidence type="ECO:0000256" key="11">
    <source>
        <dbReference type="SAM" id="MobiDB-lite"/>
    </source>
</evidence>
<dbReference type="Pfam" id="PF00528">
    <property type="entry name" value="BPD_transp_1"/>
    <property type="match status" value="1"/>
</dbReference>
<evidence type="ECO:0000256" key="2">
    <source>
        <dbReference type="ARBA" id="ARBA00007069"/>
    </source>
</evidence>
<evidence type="ECO:0000256" key="4">
    <source>
        <dbReference type="ARBA" id="ARBA00022475"/>
    </source>
</evidence>
<comment type="subcellular location">
    <subcellularLocation>
        <location evidence="1 9">Cell membrane</location>
        <topology evidence="1 9">Multi-pass membrane protein</topology>
    </subcellularLocation>
</comment>
<dbReference type="Gene3D" id="1.10.3720.10">
    <property type="entry name" value="MetI-like"/>
    <property type="match status" value="1"/>
</dbReference>
<dbReference type="PROSITE" id="PS50928">
    <property type="entry name" value="ABC_TM1"/>
    <property type="match status" value="1"/>
</dbReference>
<evidence type="ECO:0000259" key="12">
    <source>
        <dbReference type="PROSITE" id="PS50928"/>
    </source>
</evidence>
<evidence type="ECO:0000313" key="13">
    <source>
        <dbReference type="EMBL" id="MBB5072816.1"/>
    </source>
</evidence>
<evidence type="ECO:0000256" key="8">
    <source>
        <dbReference type="ARBA" id="ARBA00023136"/>
    </source>
</evidence>
<feature type="transmembrane region" description="Helical" evidence="9">
    <location>
        <begin position="153"/>
        <end position="180"/>
    </location>
</feature>
<evidence type="ECO:0000313" key="14">
    <source>
        <dbReference type="Proteomes" id="UP000580474"/>
    </source>
</evidence>
<dbReference type="Proteomes" id="UP000580474">
    <property type="component" value="Unassembled WGS sequence"/>
</dbReference>
<dbReference type="EMBL" id="JACHIV010000001">
    <property type="protein sequence ID" value="MBB5072816.1"/>
    <property type="molecule type" value="Genomic_DNA"/>
</dbReference>
<evidence type="ECO:0000256" key="7">
    <source>
        <dbReference type="ARBA" id="ARBA00022989"/>
    </source>
</evidence>
<comment type="caution">
    <text evidence="10">Lacks conserved residue(s) required for the propagation of feature annotation.</text>
</comment>
<gene>
    <name evidence="13" type="ORF">BJ969_005904</name>
</gene>
<keyword evidence="14" id="KW-1185">Reference proteome</keyword>
<feature type="transmembrane region" description="Helical" evidence="9">
    <location>
        <begin position="210"/>
        <end position="228"/>
    </location>
</feature>